<evidence type="ECO:0000256" key="6">
    <source>
        <dbReference type="RuleBase" id="RU361187"/>
    </source>
</evidence>
<reference evidence="8 9" key="2">
    <citation type="journal article" date="2021" name="Curr. Genet.">
        <title>Genetic response to nitrogen starvation in the aggressive Eucalyptus foliar pathogen Teratosphaeria destructans.</title>
        <authorList>
            <person name="Havenga M."/>
            <person name="Wingfield B.D."/>
            <person name="Wingfield M.J."/>
            <person name="Dreyer L.L."/>
            <person name="Roets F."/>
            <person name="Aylward J."/>
        </authorList>
    </citation>
    <scope>NUCLEOTIDE SEQUENCE [LARGE SCALE GENOMIC DNA]</scope>
    <source>
        <strain evidence="8">CMW44962</strain>
    </source>
</reference>
<dbReference type="CDD" id="cd08999">
    <property type="entry name" value="GH43_ABN-like"/>
    <property type="match status" value="1"/>
</dbReference>
<sequence>MLTFVAVFALWTSLTSICVALPVPNPNVKVTSIKRVFEKRAESGPKIGGANFPDPAIINVDDAWYAFATRTIGSNIHIQVAKSADFSSWALVYNSDGTQYDALPNLPAWVDSSSPNTWAPDIVQLDDGTFVMYFSATTTSDTAKHCVGAATSSNVEGPYTATSDSALICPLSQGGAIDAAGYNDNGNRYIVYKVDGNSIGHGGACGNDVSPYVATPLILQPVASDGITLQGTATTLLNNDGASDQGIVEAPSLVKSGPTYILFFSSGCYTTGNYNVDYATASSITGTYTRASSPLFVTGVDGLTAPGGADVWTDGEHLVFHANYGSGRALYQAIVSVSGTTASA</sequence>
<dbReference type="EMBL" id="RIBY02000402">
    <property type="protein sequence ID" value="KAH9843294.1"/>
    <property type="molecule type" value="Genomic_DNA"/>
</dbReference>
<evidence type="ECO:0000313" key="9">
    <source>
        <dbReference type="Proteomes" id="UP001138500"/>
    </source>
</evidence>
<evidence type="ECO:0000256" key="1">
    <source>
        <dbReference type="ARBA" id="ARBA00009865"/>
    </source>
</evidence>
<feature type="site" description="Important for catalytic activity, responsible for pKa modulation of the active site Glu and correct orientation of both the proton donor and substrate" evidence="5">
    <location>
        <position position="178"/>
    </location>
</feature>
<evidence type="ECO:0000313" key="8">
    <source>
        <dbReference type="EMBL" id="KAH9843294.1"/>
    </source>
</evidence>
<evidence type="ECO:0000256" key="2">
    <source>
        <dbReference type="ARBA" id="ARBA00022801"/>
    </source>
</evidence>
<dbReference type="GO" id="GO:0005975">
    <property type="term" value="P:carbohydrate metabolic process"/>
    <property type="evidence" value="ECO:0007669"/>
    <property type="project" value="InterPro"/>
</dbReference>
<comment type="caution">
    <text evidence="8">The sequence shown here is derived from an EMBL/GenBank/DDBJ whole genome shotgun (WGS) entry which is preliminary data.</text>
</comment>
<keyword evidence="3 6" id="KW-0326">Glycosidase</keyword>
<dbReference type="SUPFAM" id="SSF75005">
    <property type="entry name" value="Arabinanase/levansucrase/invertase"/>
    <property type="match status" value="1"/>
</dbReference>
<evidence type="ECO:0000256" key="7">
    <source>
        <dbReference type="SAM" id="SignalP"/>
    </source>
</evidence>
<proteinExistence type="inferred from homology"/>
<feature type="signal peptide" evidence="7">
    <location>
        <begin position="1"/>
        <end position="20"/>
    </location>
</feature>
<feature type="active site" description="Proton donor" evidence="4">
    <location>
        <position position="249"/>
    </location>
</feature>
<dbReference type="AlphaFoldDB" id="A0A9W7W636"/>
<evidence type="ECO:0000256" key="4">
    <source>
        <dbReference type="PIRSR" id="PIRSR606710-1"/>
    </source>
</evidence>
<dbReference type="GO" id="GO:0004553">
    <property type="term" value="F:hydrolase activity, hydrolyzing O-glycosyl compounds"/>
    <property type="evidence" value="ECO:0007669"/>
    <property type="project" value="InterPro"/>
</dbReference>
<dbReference type="Gene3D" id="2.115.10.20">
    <property type="entry name" value="Glycosyl hydrolase domain, family 43"/>
    <property type="match status" value="1"/>
</dbReference>
<dbReference type="Pfam" id="PF04616">
    <property type="entry name" value="Glyco_hydro_43"/>
    <property type="match status" value="1"/>
</dbReference>
<reference evidence="8 9" key="1">
    <citation type="journal article" date="2018" name="IMA Fungus">
        <title>IMA Genome-F 10: Nine draft genome sequences of Claviceps purpurea s.lat., including C. arundinis, C. humidiphila, and C. cf. spartinae, pseudomolecules for the pitch canker pathogen Fusarium circinatum, draft genome of Davidsoniella eucalypti, Grosmannia galeiformis, Quambalaria eucalypti, and Teratosphaeria destructans.</title>
        <authorList>
            <person name="Wingfield B.D."/>
            <person name="Liu M."/>
            <person name="Nguyen H.D."/>
            <person name="Lane F.A."/>
            <person name="Morgan S.W."/>
            <person name="De Vos L."/>
            <person name="Wilken P.M."/>
            <person name="Duong T.A."/>
            <person name="Aylward J."/>
            <person name="Coetzee M.P."/>
            <person name="Dadej K."/>
            <person name="De Beer Z.W."/>
            <person name="Findlay W."/>
            <person name="Havenga M."/>
            <person name="Kolarik M."/>
            <person name="Menzies J.G."/>
            <person name="Naidoo K."/>
            <person name="Pochopski O."/>
            <person name="Shoukouhi P."/>
            <person name="Santana Q.C."/>
            <person name="Seifert K.A."/>
            <person name="Soal N."/>
            <person name="Steenkamp E.T."/>
            <person name="Tatham C.T."/>
            <person name="van der Nest M.A."/>
            <person name="Wingfield M.J."/>
        </authorList>
    </citation>
    <scope>NUCLEOTIDE SEQUENCE [LARGE SCALE GENOMIC DNA]</scope>
    <source>
        <strain evidence="8">CMW44962</strain>
    </source>
</reference>
<dbReference type="InterPro" id="IPR006710">
    <property type="entry name" value="Glyco_hydro_43"/>
</dbReference>
<evidence type="ECO:0000256" key="5">
    <source>
        <dbReference type="PIRSR" id="PIRSR606710-2"/>
    </source>
</evidence>
<dbReference type="InterPro" id="IPR051795">
    <property type="entry name" value="Glycosyl_Hydrlase_43"/>
</dbReference>
<protein>
    <submittedName>
        <fullName evidence="8">Glycoside hydrolase family 43 protein</fullName>
    </submittedName>
</protein>
<name>A0A9W7W636_9PEZI</name>
<gene>
    <name evidence="8" type="ORF">Tdes44962_MAKER07551</name>
</gene>
<dbReference type="PANTHER" id="PTHR42812">
    <property type="entry name" value="BETA-XYLOSIDASE"/>
    <property type="match status" value="1"/>
</dbReference>
<keyword evidence="9" id="KW-1185">Reference proteome</keyword>
<accession>A0A9W7W636</accession>
<comment type="similarity">
    <text evidence="1 6">Belongs to the glycosyl hydrolase 43 family.</text>
</comment>
<dbReference type="InterPro" id="IPR023296">
    <property type="entry name" value="Glyco_hydro_beta-prop_sf"/>
</dbReference>
<keyword evidence="2 6" id="KW-0378">Hydrolase</keyword>
<organism evidence="8 9">
    <name type="scientific">Teratosphaeria destructans</name>
    <dbReference type="NCBI Taxonomy" id="418781"/>
    <lineage>
        <taxon>Eukaryota</taxon>
        <taxon>Fungi</taxon>
        <taxon>Dikarya</taxon>
        <taxon>Ascomycota</taxon>
        <taxon>Pezizomycotina</taxon>
        <taxon>Dothideomycetes</taxon>
        <taxon>Dothideomycetidae</taxon>
        <taxon>Mycosphaerellales</taxon>
        <taxon>Teratosphaeriaceae</taxon>
        <taxon>Teratosphaeria</taxon>
    </lineage>
</organism>
<dbReference type="OrthoDB" id="3879658at2759"/>
<dbReference type="PANTHER" id="PTHR42812:SF5">
    <property type="entry name" value="ENDO-ARABINASE"/>
    <property type="match status" value="1"/>
</dbReference>
<feature type="active site" description="Proton acceptor" evidence="4">
    <location>
        <position position="54"/>
    </location>
</feature>
<dbReference type="Proteomes" id="UP001138500">
    <property type="component" value="Unassembled WGS sequence"/>
</dbReference>
<keyword evidence="7" id="KW-0732">Signal</keyword>
<feature type="chain" id="PRO_5040741544" evidence="7">
    <location>
        <begin position="21"/>
        <end position="344"/>
    </location>
</feature>
<evidence type="ECO:0000256" key="3">
    <source>
        <dbReference type="ARBA" id="ARBA00023295"/>
    </source>
</evidence>